<dbReference type="Proteomes" id="UP000016922">
    <property type="component" value="Unassembled WGS sequence"/>
</dbReference>
<feature type="chain" id="PRO_5012158353" evidence="2">
    <location>
        <begin position="16"/>
        <end position="363"/>
    </location>
</feature>
<dbReference type="SUPFAM" id="SSF57850">
    <property type="entry name" value="RING/U-box"/>
    <property type="match status" value="1"/>
</dbReference>
<dbReference type="STRING" id="1116229.S3DAP9"/>
<dbReference type="GO" id="GO:0016567">
    <property type="term" value="P:protein ubiquitination"/>
    <property type="evidence" value="ECO:0007669"/>
    <property type="project" value="UniProtKB-UniPathway"/>
</dbReference>
<protein>
    <submittedName>
        <fullName evidence="4">RING/U-box</fullName>
    </submittedName>
</protein>
<proteinExistence type="predicted"/>
<dbReference type="RefSeq" id="XP_008083170.1">
    <property type="nucleotide sequence ID" value="XM_008084979.1"/>
</dbReference>
<dbReference type="PROSITE" id="PS50089">
    <property type="entry name" value="ZF_RING_2"/>
    <property type="match status" value="1"/>
</dbReference>
<keyword evidence="1" id="KW-0479">Metal-binding</keyword>
<organism evidence="4 5">
    <name type="scientific">Glarea lozoyensis (strain ATCC 20868 / MF5171)</name>
    <dbReference type="NCBI Taxonomy" id="1116229"/>
    <lineage>
        <taxon>Eukaryota</taxon>
        <taxon>Fungi</taxon>
        <taxon>Dikarya</taxon>
        <taxon>Ascomycota</taxon>
        <taxon>Pezizomycotina</taxon>
        <taxon>Leotiomycetes</taxon>
        <taxon>Helotiales</taxon>
        <taxon>Helotiaceae</taxon>
        <taxon>Glarea</taxon>
    </lineage>
</organism>
<feature type="domain" description="RING-type" evidence="3">
    <location>
        <begin position="232"/>
        <end position="283"/>
    </location>
</feature>
<name>S3DAP9_GLAL2</name>
<evidence type="ECO:0000313" key="4">
    <source>
        <dbReference type="EMBL" id="EPE29061.1"/>
    </source>
</evidence>
<reference evidence="4 5" key="1">
    <citation type="journal article" date="2013" name="BMC Genomics">
        <title>Genomics-driven discovery of the pneumocandin biosynthetic gene cluster in the fungus Glarea lozoyensis.</title>
        <authorList>
            <person name="Chen L."/>
            <person name="Yue Q."/>
            <person name="Zhang X."/>
            <person name="Xiang M."/>
            <person name="Wang C."/>
            <person name="Li S."/>
            <person name="Che Y."/>
            <person name="Ortiz-Lopez F.J."/>
            <person name="Bills G.F."/>
            <person name="Liu X."/>
            <person name="An Z."/>
        </authorList>
    </citation>
    <scope>NUCLEOTIDE SEQUENCE [LARGE SCALE GENOMIC DNA]</scope>
    <source>
        <strain evidence="5">ATCC 20868 / MF5171</strain>
    </source>
</reference>
<dbReference type="InterPro" id="IPR001841">
    <property type="entry name" value="Znf_RING"/>
</dbReference>
<dbReference type="GeneID" id="19459279"/>
<evidence type="ECO:0000256" key="1">
    <source>
        <dbReference type="PROSITE-ProRule" id="PRU00175"/>
    </source>
</evidence>
<evidence type="ECO:0000313" key="5">
    <source>
        <dbReference type="Proteomes" id="UP000016922"/>
    </source>
</evidence>
<sequence>MCLLIPLISTCGHTALYLYSCVTQQTTLIGRAEDPYRTHEEDFPTLLEHSKECPYTTLDISHDTCLPGRCKDCITAHNTELIWASPLNPDREKRLALHAAVKLCSFGEFVYGEFMQTTRLVFKRQADWRLLNDVVDKLDQVLYYRDEIHERERAKAEKSGVASEDQPPRDLSQDAIAQFVFRVAPMVEASKLRYLSTEYQIVTQIEGNTPEQEEILVRAISIEEVPEEDRHCGICRITMGVPDEGAEARIERPVITGCKHVFGDLCLKQWASEREEPDCPLCRKRIEFPKVMPTIDQRIEADITLEENITTCIELFPLREILDAGNYTRFDYILTEKKLARDIQAMILTVGLPEKSDEGGEAR</sequence>
<dbReference type="EMBL" id="KE145367">
    <property type="protein sequence ID" value="EPE29061.1"/>
    <property type="molecule type" value="Genomic_DNA"/>
</dbReference>
<evidence type="ECO:0000256" key="2">
    <source>
        <dbReference type="SAM" id="SignalP"/>
    </source>
</evidence>
<dbReference type="HOGENOM" id="CLU_065185_0_0_1"/>
<dbReference type="GO" id="GO:0051603">
    <property type="term" value="P:proteolysis involved in protein catabolic process"/>
    <property type="evidence" value="ECO:0007669"/>
    <property type="project" value="UniProtKB-ARBA"/>
</dbReference>
<keyword evidence="1" id="KW-0863">Zinc-finger</keyword>
<keyword evidence="2" id="KW-0732">Signal</keyword>
<gene>
    <name evidence="4" type="ORF">GLAREA_00219</name>
</gene>
<accession>S3DAP9</accession>
<keyword evidence="1" id="KW-0862">Zinc</keyword>
<dbReference type="InterPro" id="IPR013083">
    <property type="entry name" value="Znf_RING/FYVE/PHD"/>
</dbReference>
<dbReference type="SMART" id="SM00184">
    <property type="entry name" value="RING"/>
    <property type="match status" value="1"/>
</dbReference>
<feature type="signal peptide" evidence="2">
    <location>
        <begin position="1"/>
        <end position="15"/>
    </location>
</feature>
<dbReference type="GO" id="GO:0008270">
    <property type="term" value="F:zinc ion binding"/>
    <property type="evidence" value="ECO:0007669"/>
    <property type="project" value="UniProtKB-KW"/>
</dbReference>
<evidence type="ECO:0000259" key="3">
    <source>
        <dbReference type="PROSITE" id="PS50089"/>
    </source>
</evidence>
<dbReference type="OrthoDB" id="3801175at2759"/>
<dbReference type="UniPathway" id="UPA00143"/>
<keyword evidence="5" id="KW-1185">Reference proteome</keyword>
<dbReference type="Pfam" id="PF13639">
    <property type="entry name" value="zf-RING_2"/>
    <property type="match status" value="1"/>
</dbReference>
<dbReference type="KEGG" id="glz:GLAREA_00219"/>
<dbReference type="Gene3D" id="3.30.40.10">
    <property type="entry name" value="Zinc/RING finger domain, C3HC4 (zinc finger)"/>
    <property type="match status" value="1"/>
</dbReference>
<dbReference type="AlphaFoldDB" id="S3DAP9"/>